<dbReference type="OrthoDB" id="196264at2759"/>
<dbReference type="Ensembl" id="ENSNNAT00000029305.1">
    <property type="protein sequence ID" value="ENSNNAP00000027978.1"/>
    <property type="gene ID" value="ENSNNAG00000018039.1"/>
</dbReference>
<dbReference type="GO" id="GO:0060996">
    <property type="term" value="P:dendritic spine development"/>
    <property type="evidence" value="ECO:0007669"/>
    <property type="project" value="Ensembl"/>
</dbReference>
<evidence type="ECO:0000313" key="18">
    <source>
        <dbReference type="Ensembl" id="ENSNNAP00000027978.1"/>
    </source>
</evidence>
<feature type="transmembrane region" description="Helical" evidence="15">
    <location>
        <begin position="44"/>
        <end position="64"/>
    </location>
</feature>
<comment type="subcellular location">
    <subcellularLocation>
        <location evidence="2">Cell membrane</location>
        <topology evidence="2">Multi-pass membrane protein</topology>
    </subcellularLocation>
    <subcellularLocation>
        <location evidence="1">Recycling endosome membrane</location>
        <topology evidence="1">Multi-pass membrane protein</topology>
    </subcellularLocation>
</comment>
<comment type="similarity">
    <text evidence="3 13">Belongs to the monovalent cation:proton antiporter 1 (CPA1) transporter (TC 2.A.36) family.</text>
</comment>
<feature type="transmembrane region" description="Helical" evidence="15">
    <location>
        <begin position="184"/>
        <end position="210"/>
    </location>
</feature>
<evidence type="ECO:0000256" key="6">
    <source>
        <dbReference type="ARBA" id="ARBA00022692"/>
    </source>
</evidence>
<dbReference type="GO" id="GO:0044308">
    <property type="term" value="C:axonal spine"/>
    <property type="evidence" value="ECO:0007669"/>
    <property type="project" value="Ensembl"/>
</dbReference>
<dbReference type="GeneTree" id="ENSGT00940000153460"/>
<dbReference type="GO" id="GO:0099072">
    <property type="term" value="P:regulation of postsynaptic membrane neurotransmitter receptor levels"/>
    <property type="evidence" value="ECO:0007669"/>
    <property type="project" value="Ensembl"/>
</dbReference>
<keyword evidence="4 13" id="KW-0813">Transport</keyword>
<dbReference type="OMA" id="AEDHIYH"/>
<dbReference type="GO" id="GO:0098685">
    <property type="term" value="C:Schaffer collateral - CA1 synapse"/>
    <property type="evidence" value="ECO:0007669"/>
    <property type="project" value="Ensembl"/>
</dbReference>
<keyword evidence="5" id="KW-1003">Cell membrane</keyword>
<keyword evidence="12 13" id="KW-0739">Sodium transport</keyword>
<dbReference type="GO" id="GO:0055038">
    <property type="term" value="C:recycling endosome membrane"/>
    <property type="evidence" value="ECO:0007669"/>
    <property type="project" value="UniProtKB-SubCell"/>
</dbReference>
<feature type="transmembrane region" description="Helical" evidence="15">
    <location>
        <begin position="300"/>
        <end position="322"/>
    </location>
</feature>
<evidence type="ECO:0000256" key="2">
    <source>
        <dbReference type="ARBA" id="ARBA00004651"/>
    </source>
</evidence>
<evidence type="ECO:0000256" key="3">
    <source>
        <dbReference type="ARBA" id="ARBA00007367"/>
    </source>
</evidence>
<feature type="domain" description="Cation/H+ exchanger transmembrane" evidence="17">
    <location>
        <begin position="57"/>
        <end position="508"/>
    </location>
</feature>
<sequence length="664" mass="73187">MAALLLLVLGLDPGPGAGGRRPGGGLEEELVAEKAAEASHRQDSANLLVFILLLTLTILTIWLFKHRRARFLHETGLAMIYGVLVGVILRYGIHIPSDINNVTLSCPMQTSPATLLVNLSGKFYEYTLKGEISSHELNNVQDNEMLRKVTFDPEVFFNILLPPIIFYAGYSLKRRHFFRNLGSILAYAFLGTAISCFVIGSIMYGCVALMKVMGQLRGDFYFTDCLFFGAIASATDPGSDGPRHFHELQVDVELYALLFGESVLNDAVAIVLSSSIVAYQPAGDNSHTFDVTAMFKSIGIFLGIFSGSFAMGAATGVVTLHVTKFTKLHEFHLLETGLFFLMSWSTFLLAEACGFTGVVAVLFCGITQAHYTYNNLSTESQHRTKQLFELLNFLAENFIFSYMGLTLFTFQNHVFNPTFVVGAFLAVFLGRAANIYPLSFLLNLGRRNKIGTNFQHMMMFAGLRGAMAFALAIRDTATYARQVMFSTTLLIVFFTVWVFGGGTTPMLSCLHIRQFCPLVGVDADQDNVGGPEMEGRSTRAESAWLFRVWYNFDHNYLKPLLTHSGPPLTTTLPSCCGPLARCLTSPQAYENQEQLKDDDSDLILNDGDISLTYGDSSGTPIRHLDQELGFGDHELVIRGTRLVLPMDDSEPPSGVVDNARHGPA</sequence>
<evidence type="ECO:0000313" key="19">
    <source>
        <dbReference type="Proteomes" id="UP000694559"/>
    </source>
</evidence>
<dbReference type="AlphaFoldDB" id="A0A8C6YIJ8"/>
<keyword evidence="11 15" id="KW-0472">Membrane</keyword>
<dbReference type="InterPro" id="IPR004709">
    <property type="entry name" value="NaH_exchanger"/>
</dbReference>
<keyword evidence="13" id="KW-0050">Antiport</keyword>
<dbReference type="Proteomes" id="UP000694559">
    <property type="component" value="Unplaced"/>
</dbReference>
<keyword evidence="10 13" id="KW-0406">Ion transport</keyword>
<dbReference type="GO" id="GO:0043679">
    <property type="term" value="C:axon terminus"/>
    <property type="evidence" value="ECO:0007669"/>
    <property type="project" value="Ensembl"/>
</dbReference>
<keyword evidence="16" id="KW-0732">Signal</keyword>
<dbReference type="PRINTS" id="PR01084">
    <property type="entry name" value="NAHEXCHNGR"/>
</dbReference>
<dbReference type="GO" id="GO:0015385">
    <property type="term" value="F:sodium:proton antiporter activity"/>
    <property type="evidence" value="ECO:0007669"/>
    <property type="project" value="Ensembl"/>
</dbReference>
<evidence type="ECO:0000256" key="10">
    <source>
        <dbReference type="ARBA" id="ARBA00023065"/>
    </source>
</evidence>
<dbReference type="InterPro" id="IPR002090">
    <property type="entry name" value="NHE-6/7/9"/>
</dbReference>
<feature type="signal peptide" evidence="16">
    <location>
        <begin position="1"/>
        <end position="18"/>
    </location>
</feature>
<protein>
    <recommendedName>
        <fullName evidence="13">Sodium/hydrogen exchanger</fullName>
    </recommendedName>
</protein>
<dbReference type="GO" id="GO:0098978">
    <property type="term" value="C:glutamatergic synapse"/>
    <property type="evidence" value="ECO:0007669"/>
    <property type="project" value="Ensembl"/>
</dbReference>
<evidence type="ECO:0000256" key="11">
    <source>
        <dbReference type="ARBA" id="ARBA00023136"/>
    </source>
</evidence>
<dbReference type="Pfam" id="PF00999">
    <property type="entry name" value="Na_H_Exchanger"/>
    <property type="match status" value="1"/>
</dbReference>
<dbReference type="NCBIfam" id="TIGR00840">
    <property type="entry name" value="b_cpa1"/>
    <property type="match status" value="1"/>
</dbReference>
<dbReference type="PRINTS" id="PR01088">
    <property type="entry name" value="NAHEXCHNGR6"/>
</dbReference>
<evidence type="ECO:0000256" key="7">
    <source>
        <dbReference type="ARBA" id="ARBA00022753"/>
    </source>
</evidence>
<evidence type="ECO:0000256" key="15">
    <source>
        <dbReference type="SAM" id="Phobius"/>
    </source>
</evidence>
<keyword evidence="8 15" id="KW-1133">Transmembrane helix</keyword>
<dbReference type="GO" id="GO:0050808">
    <property type="term" value="P:synapse organization"/>
    <property type="evidence" value="ECO:0007669"/>
    <property type="project" value="Ensembl"/>
</dbReference>
<name>A0A8C6YIJ8_NAJNA</name>
<dbReference type="GO" id="GO:0015386">
    <property type="term" value="F:potassium:proton antiporter activity"/>
    <property type="evidence" value="ECO:0007669"/>
    <property type="project" value="Ensembl"/>
</dbReference>
<feature type="transmembrane region" description="Helical" evidence="15">
    <location>
        <begin position="254"/>
        <end position="279"/>
    </location>
</feature>
<dbReference type="GO" id="GO:0005769">
    <property type="term" value="C:early endosome"/>
    <property type="evidence" value="ECO:0007669"/>
    <property type="project" value="Ensembl"/>
</dbReference>
<dbReference type="InterPro" id="IPR018422">
    <property type="entry name" value="Cation/H_exchanger_CPA1"/>
</dbReference>
<dbReference type="GO" id="GO:0051386">
    <property type="term" value="P:regulation of neurotrophin TRK receptor signaling pathway"/>
    <property type="evidence" value="ECO:0007669"/>
    <property type="project" value="Ensembl"/>
</dbReference>
<dbReference type="Gene3D" id="6.10.140.1330">
    <property type="match status" value="1"/>
</dbReference>
<dbReference type="GO" id="GO:0005770">
    <property type="term" value="C:late endosome"/>
    <property type="evidence" value="ECO:0007669"/>
    <property type="project" value="Ensembl"/>
</dbReference>
<keyword evidence="6 13" id="KW-0812">Transmembrane</keyword>
<dbReference type="GO" id="GO:0098719">
    <property type="term" value="P:sodium ion import across plasma membrane"/>
    <property type="evidence" value="ECO:0007669"/>
    <property type="project" value="TreeGrafter"/>
</dbReference>
<evidence type="ECO:0000259" key="17">
    <source>
        <dbReference type="Pfam" id="PF00999"/>
    </source>
</evidence>
<feature type="transmembrane region" description="Helical" evidence="15">
    <location>
        <begin position="342"/>
        <end position="366"/>
    </location>
</feature>
<accession>A0A8C6YIJ8</accession>
<keyword evidence="9" id="KW-0915">Sodium</keyword>
<dbReference type="GO" id="GO:0005886">
    <property type="term" value="C:plasma membrane"/>
    <property type="evidence" value="ECO:0007669"/>
    <property type="project" value="UniProtKB-SubCell"/>
</dbReference>
<keyword evidence="7" id="KW-0967">Endosome</keyword>
<feature type="transmembrane region" description="Helical" evidence="15">
    <location>
        <begin position="387"/>
        <end position="408"/>
    </location>
</feature>
<dbReference type="PANTHER" id="PTHR10110">
    <property type="entry name" value="SODIUM/HYDROGEN EXCHANGER"/>
    <property type="match status" value="1"/>
</dbReference>
<keyword evidence="19" id="KW-1185">Reference proteome</keyword>
<proteinExistence type="inferred from homology"/>
<evidence type="ECO:0000256" key="14">
    <source>
        <dbReference type="SAM" id="MobiDB-lite"/>
    </source>
</evidence>
<reference evidence="18" key="1">
    <citation type="submission" date="2025-08" db="UniProtKB">
        <authorList>
            <consortium name="Ensembl"/>
        </authorList>
    </citation>
    <scope>IDENTIFICATION</scope>
</reference>
<dbReference type="GO" id="GO:0030425">
    <property type="term" value="C:dendrite"/>
    <property type="evidence" value="ECO:0007669"/>
    <property type="project" value="Ensembl"/>
</dbReference>
<feature type="region of interest" description="Disordered" evidence="14">
    <location>
        <begin position="644"/>
        <end position="664"/>
    </location>
</feature>
<evidence type="ECO:0000256" key="8">
    <source>
        <dbReference type="ARBA" id="ARBA00022989"/>
    </source>
</evidence>
<evidence type="ECO:0000256" key="4">
    <source>
        <dbReference type="ARBA" id="ARBA00022448"/>
    </source>
</evidence>
<dbReference type="GO" id="GO:0031547">
    <property type="term" value="P:brain-derived neurotrophic factor receptor signaling pathway"/>
    <property type="evidence" value="ECO:0007669"/>
    <property type="project" value="Ensembl"/>
</dbReference>
<feature type="chain" id="PRO_5034580874" description="Sodium/hydrogen exchanger" evidence="16">
    <location>
        <begin position="19"/>
        <end position="664"/>
    </location>
</feature>
<evidence type="ECO:0000256" key="12">
    <source>
        <dbReference type="ARBA" id="ARBA00023201"/>
    </source>
</evidence>
<feature type="transmembrane region" description="Helical" evidence="15">
    <location>
        <begin position="479"/>
        <end position="500"/>
    </location>
</feature>
<feature type="transmembrane region" description="Helical" evidence="15">
    <location>
        <begin position="76"/>
        <end position="93"/>
    </location>
</feature>
<dbReference type="GO" id="GO:0051453">
    <property type="term" value="P:regulation of intracellular pH"/>
    <property type="evidence" value="ECO:0007669"/>
    <property type="project" value="Ensembl"/>
</dbReference>
<organism evidence="18 19">
    <name type="scientific">Naja naja</name>
    <name type="common">Indian cobra</name>
    <dbReference type="NCBI Taxonomy" id="35670"/>
    <lineage>
        <taxon>Eukaryota</taxon>
        <taxon>Metazoa</taxon>
        <taxon>Chordata</taxon>
        <taxon>Craniata</taxon>
        <taxon>Vertebrata</taxon>
        <taxon>Euteleostomi</taxon>
        <taxon>Lepidosauria</taxon>
        <taxon>Squamata</taxon>
        <taxon>Bifurcata</taxon>
        <taxon>Unidentata</taxon>
        <taxon>Episquamata</taxon>
        <taxon>Toxicofera</taxon>
        <taxon>Serpentes</taxon>
        <taxon>Colubroidea</taxon>
        <taxon>Elapidae</taxon>
        <taxon>Elapinae</taxon>
        <taxon>Naja</taxon>
    </lineage>
</organism>
<evidence type="ECO:0000256" key="1">
    <source>
        <dbReference type="ARBA" id="ARBA00004195"/>
    </source>
</evidence>
<dbReference type="InterPro" id="IPR006153">
    <property type="entry name" value="Cation/H_exchanger_TM"/>
</dbReference>
<evidence type="ECO:0000256" key="5">
    <source>
        <dbReference type="ARBA" id="ARBA00022475"/>
    </source>
</evidence>
<evidence type="ECO:0000256" key="13">
    <source>
        <dbReference type="RuleBase" id="RU003722"/>
    </source>
</evidence>
<feature type="transmembrane region" description="Helical" evidence="15">
    <location>
        <begin position="155"/>
        <end position="172"/>
    </location>
</feature>
<evidence type="ECO:0000256" key="9">
    <source>
        <dbReference type="ARBA" id="ARBA00023053"/>
    </source>
</evidence>
<evidence type="ECO:0000256" key="16">
    <source>
        <dbReference type="SAM" id="SignalP"/>
    </source>
</evidence>
<dbReference type="PANTHER" id="PTHR10110:SF94">
    <property type="entry name" value="SODIUM_HYDROGEN EXCHANGER 6"/>
    <property type="match status" value="1"/>
</dbReference>
<gene>
    <name evidence="18" type="primary">SLC9A6</name>
</gene>
<reference evidence="18" key="2">
    <citation type="submission" date="2025-09" db="UniProtKB">
        <authorList>
            <consortium name="Ensembl"/>
        </authorList>
    </citation>
    <scope>IDENTIFICATION</scope>
</reference>
<feature type="transmembrane region" description="Helical" evidence="15">
    <location>
        <begin position="420"/>
        <end position="442"/>
    </location>
</feature>